<dbReference type="PROSITE" id="PS50893">
    <property type="entry name" value="ABC_TRANSPORTER_2"/>
    <property type="match status" value="1"/>
</dbReference>
<proteinExistence type="inferred from homology"/>
<dbReference type="PROSITE" id="PS00211">
    <property type="entry name" value="ABC_TRANSPORTER_1"/>
    <property type="match status" value="1"/>
</dbReference>
<keyword evidence="3" id="KW-1003">Cell membrane</keyword>
<evidence type="ECO:0000256" key="7">
    <source>
        <dbReference type="ARBA" id="ARBA00022840"/>
    </source>
</evidence>
<dbReference type="InterPro" id="IPR011527">
    <property type="entry name" value="ABC1_TM_dom"/>
</dbReference>
<dbReference type="InterPro" id="IPR017871">
    <property type="entry name" value="ABC_transporter-like_CS"/>
</dbReference>
<name>D6ZGR7_MOBCV</name>
<protein>
    <submittedName>
        <fullName evidence="14">ABC transporter, ATP-binding protein</fullName>
    </submittedName>
</protein>
<dbReference type="FunFam" id="3.40.50.300:FF:000221">
    <property type="entry name" value="Multidrug ABC transporter ATP-binding protein"/>
    <property type="match status" value="1"/>
</dbReference>
<keyword evidence="2" id="KW-0813">Transport</keyword>
<evidence type="ECO:0000256" key="3">
    <source>
        <dbReference type="ARBA" id="ARBA00022475"/>
    </source>
</evidence>
<feature type="transmembrane region" description="Helical" evidence="11">
    <location>
        <begin position="61"/>
        <end position="83"/>
    </location>
</feature>
<keyword evidence="15" id="KW-1185">Reference proteome</keyword>
<dbReference type="Proteomes" id="UP000006742">
    <property type="component" value="Chromosome"/>
</dbReference>
<dbReference type="InterPro" id="IPR036640">
    <property type="entry name" value="ABC1_TM_sf"/>
</dbReference>
<keyword evidence="9 11" id="KW-0472">Membrane</keyword>
<dbReference type="InterPro" id="IPR027417">
    <property type="entry name" value="P-loop_NTPase"/>
</dbReference>
<accession>D6ZGR7</accession>
<dbReference type="SUPFAM" id="SSF90123">
    <property type="entry name" value="ABC transporter transmembrane region"/>
    <property type="match status" value="1"/>
</dbReference>
<feature type="domain" description="ABC transporter" evidence="12">
    <location>
        <begin position="339"/>
        <end position="578"/>
    </location>
</feature>
<keyword evidence="7 14" id="KW-0067">ATP-binding</keyword>
<dbReference type="eggNOG" id="COG1132">
    <property type="taxonomic scope" value="Bacteria"/>
</dbReference>
<dbReference type="InterPro" id="IPR003593">
    <property type="entry name" value="AAA+_ATPase"/>
</dbReference>
<dbReference type="GO" id="GO:0140359">
    <property type="term" value="F:ABC-type transporter activity"/>
    <property type="evidence" value="ECO:0007669"/>
    <property type="project" value="InterPro"/>
</dbReference>
<feature type="domain" description="ABC transmembrane type-1" evidence="13">
    <location>
        <begin position="32"/>
        <end position="306"/>
    </location>
</feature>
<comment type="subcellular location">
    <subcellularLocation>
        <location evidence="1">Cell inner membrane</location>
        <topology evidence="1">Multi-pass membrane protein</topology>
    </subcellularLocation>
</comment>
<evidence type="ECO:0000313" key="14">
    <source>
        <dbReference type="EMBL" id="ADI67825.1"/>
    </source>
</evidence>
<evidence type="ECO:0000256" key="2">
    <source>
        <dbReference type="ARBA" id="ARBA00022448"/>
    </source>
</evidence>
<dbReference type="InterPro" id="IPR039421">
    <property type="entry name" value="Type_1_exporter"/>
</dbReference>
<dbReference type="GO" id="GO:0016887">
    <property type="term" value="F:ATP hydrolysis activity"/>
    <property type="evidence" value="ECO:0007669"/>
    <property type="project" value="InterPro"/>
</dbReference>
<evidence type="ECO:0000256" key="4">
    <source>
        <dbReference type="ARBA" id="ARBA00022519"/>
    </source>
</evidence>
<feature type="transmembrane region" description="Helical" evidence="11">
    <location>
        <begin position="28"/>
        <end position="49"/>
    </location>
</feature>
<dbReference type="PANTHER" id="PTHR24221">
    <property type="entry name" value="ATP-BINDING CASSETTE SUB-FAMILY B"/>
    <property type="match status" value="1"/>
</dbReference>
<comment type="similarity">
    <text evidence="10">Belongs to the ABC transporter superfamily. Siderophore-Fe(3+) uptake transporter (SIUT) (TC 3.A.1.21) family.</text>
</comment>
<dbReference type="Gene3D" id="3.40.50.300">
    <property type="entry name" value="P-loop containing nucleotide triphosphate hydrolases"/>
    <property type="match status" value="1"/>
</dbReference>
<evidence type="ECO:0000256" key="5">
    <source>
        <dbReference type="ARBA" id="ARBA00022692"/>
    </source>
</evidence>
<feature type="transmembrane region" description="Helical" evidence="11">
    <location>
        <begin position="250"/>
        <end position="269"/>
    </location>
</feature>
<reference evidence="15" key="1">
    <citation type="submission" date="2010-03" db="EMBL/GenBank/DDBJ databases">
        <title>Complete sequence of Mobiluncus curtisii ATCC 43063.</title>
        <authorList>
            <person name="Muzny D."/>
            <person name="Qin X."/>
            <person name="Deng J."/>
            <person name="Jiang H."/>
            <person name="Liu Y."/>
            <person name="Qu J."/>
            <person name="Song X.-Z."/>
            <person name="Zhang L."/>
            <person name="Thornton R."/>
            <person name="Coyle M."/>
            <person name="Francisco L."/>
            <person name="Jackson L."/>
            <person name="Javaid M."/>
            <person name="Korchina V."/>
            <person name="Kovar C."/>
            <person name="Mata R."/>
            <person name="Mathew T."/>
            <person name="Ngo R."/>
            <person name="Nguyen L."/>
            <person name="Nguyen N."/>
            <person name="Okwuonu G."/>
            <person name="Ongeri F."/>
            <person name="Pham C."/>
            <person name="Simmons D."/>
            <person name="Wilczek-Boney K."/>
            <person name="Hale W."/>
            <person name="Jakkamsetti A."/>
            <person name="Pham P."/>
            <person name="Ruth R."/>
            <person name="San Lucas F."/>
            <person name="Warren J."/>
            <person name="Zhang J."/>
            <person name="Zhao Z."/>
            <person name="Zhou C."/>
            <person name="Zhu D."/>
            <person name="Lee S."/>
            <person name="Bess C."/>
            <person name="Blankenburg K."/>
            <person name="Forbes L."/>
            <person name="Fu Q."/>
            <person name="Gubbala S."/>
            <person name="Hirani K."/>
            <person name="Jayaseelan J.C."/>
            <person name="Lara F."/>
            <person name="Munidasa M."/>
            <person name="Palculict T."/>
            <person name="Patil S."/>
            <person name="Pu L.-L."/>
            <person name="Saada N."/>
            <person name="Tang L."/>
            <person name="Weissenberger G."/>
            <person name="Zhu Y."/>
            <person name="Hemphill L."/>
            <person name="Shang Y."/>
            <person name="Youmans B."/>
            <person name="Ayvaz T."/>
            <person name="Ross M."/>
            <person name="Santibanez J."/>
            <person name="Aqrawi P."/>
            <person name="Gross S."/>
            <person name="Joshi V."/>
            <person name="Fowler G."/>
            <person name="Nazareth L."/>
            <person name="Reid J."/>
            <person name="Worley K."/>
            <person name="Petrosino J."/>
            <person name="Highlander S."/>
            <person name="Gibbs R."/>
            <person name="Gibbs R."/>
        </authorList>
    </citation>
    <scope>NUCLEOTIDE SEQUENCE [LARGE SCALE GENOMIC DNA]</scope>
    <source>
        <strain evidence="15">ATCC 43063 / DSM 2711 / V125</strain>
    </source>
</reference>
<dbReference type="Pfam" id="PF00005">
    <property type="entry name" value="ABC_tran"/>
    <property type="match status" value="1"/>
</dbReference>
<dbReference type="KEGG" id="mcu:HMPREF0573_11506"/>
<keyword evidence="4" id="KW-0997">Cell inner membrane</keyword>
<sequence length="593" mass="64083">MADSDGEVGQDMWKSMTKIADGAQLRTIISWFVASAVLQGLTLSVTIWFMQSFYSGSDQTVFWLIVLTVLGLATFIVDAVAMFSSYRVSVFVVCDTMISRIAEHVLGLPLGWFNAKREAAVANATSREVNTLSHFASIVIPTLCNSFIVPLVMIIATAFISWSLALIMTAVIIPLYLIWRGMQAALTRANEIEDRSAQQAAGRLIEFARLQTVLRATGRSSSWNPVTIALKADSKATLDGLRIKSRPGQAFTFVVHTAFAAIVCVGVCLVNQTSLTPITFLAIMAITARMLYPLTKAALIASELNNVKVALDSVTEIIDARPLPEPSTTQQKLPQGEDIEFAGVSFRYVDNCPVLNDISLVAEQGQITALVGPSGAGKSTILRLVGRFWDANSGSVKIGGADVRDIPTKDLMEMISFVFQDVYLFDMTIAENLRIAKPDASDAELESAAKRAQLDKVIEALPHGWQTNVGPAGQSLSGGERQRVAIARAFLKDAPILLLDEITSALDSENESAITKVISDLAVGRTVIVVAHRLSTIRDADKVVFLQPDDSSGAQVIQAGSVDELTAEEGPFRDFLAASNAVSSWQISSHQQQ</sequence>
<dbReference type="GO" id="GO:0034040">
    <property type="term" value="F:ATPase-coupled lipid transmembrane transporter activity"/>
    <property type="evidence" value="ECO:0007669"/>
    <property type="project" value="TreeGrafter"/>
</dbReference>
<organism evidence="14 15">
    <name type="scientific">Mobiluncus curtisii (strain ATCC 43063 / DSM 2711 / V125)</name>
    <name type="common">Falcivibrio vaginalis</name>
    <dbReference type="NCBI Taxonomy" id="548479"/>
    <lineage>
        <taxon>Bacteria</taxon>
        <taxon>Bacillati</taxon>
        <taxon>Actinomycetota</taxon>
        <taxon>Actinomycetes</taxon>
        <taxon>Actinomycetales</taxon>
        <taxon>Actinomycetaceae</taxon>
        <taxon>Mobiluncus</taxon>
    </lineage>
</organism>
<dbReference type="PANTHER" id="PTHR24221:SF654">
    <property type="entry name" value="ATP-BINDING CASSETTE SUB-FAMILY B MEMBER 6"/>
    <property type="match status" value="1"/>
</dbReference>
<dbReference type="GO" id="GO:0005886">
    <property type="term" value="C:plasma membrane"/>
    <property type="evidence" value="ECO:0007669"/>
    <property type="project" value="UniProtKB-SubCell"/>
</dbReference>
<feature type="transmembrane region" description="Helical" evidence="11">
    <location>
        <begin position="147"/>
        <end position="179"/>
    </location>
</feature>
<gene>
    <name evidence="14" type="ordered locus">HMPREF0573_11506</name>
</gene>
<evidence type="ECO:0000256" key="10">
    <source>
        <dbReference type="ARBA" id="ARBA00023455"/>
    </source>
</evidence>
<dbReference type="STRING" id="548479.HMPREF0573_11506"/>
<dbReference type="SMART" id="SM00382">
    <property type="entry name" value="AAA"/>
    <property type="match status" value="1"/>
</dbReference>
<keyword evidence="6" id="KW-0547">Nucleotide-binding</keyword>
<dbReference type="AlphaFoldDB" id="D6ZGR7"/>
<dbReference type="HOGENOM" id="CLU_000604_84_3_11"/>
<evidence type="ECO:0000256" key="8">
    <source>
        <dbReference type="ARBA" id="ARBA00022989"/>
    </source>
</evidence>
<dbReference type="InterPro" id="IPR003439">
    <property type="entry name" value="ABC_transporter-like_ATP-bd"/>
</dbReference>
<dbReference type="Gene3D" id="1.20.1560.10">
    <property type="entry name" value="ABC transporter type 1, transmembrane domain"/>
    <property type="match status" value="1"/>
</dbReference>
<evidence type="ECO:0000256" key="9">
    <source>
        <dbReference type="ARBA" id="ARBA00023136"/>
    </source>
</evidence>
<evidence type="ECO:0000313" key="15">
    <source>
        <dbReference type="Proteomes" id="UP000006742"/>
    </source>
</evidence>
<evidence type="ECO:0000259" key="12">
    <source>
        <dbReference type="PROSITE" id="PS50893"/>
    </source>
</evidence>
<evidence type="ECO:0000256" key="11">
    <source>
        <dbReference type="SAM" id="Phobius"/>
    </source>
</evidence>
<dbReference type="GO" id="GO:0005524">
    <property type="term" value="F:ATP binding"/>
    <property type="evidence" value="ECO:0007669"/>
    <property type="project" value="UniProtKB-KW"/>
</dbReference>
<evidence type="ECO:0000256" key="6">
    <source>
        <dbReference type="ARBA" id="ARBA00022741"/>
    </source>
</evidence>
<dbReference type="PROSITE" id="PS50929">
    <property type="entry name" value="ABC_TM1F"/>
    <property type="match status" value="1"/>
</dbReference>
<evidence type="ECO:0000259" key="13">
    <source>
        <dbReference type="PROSITE" id="PS50929"/>
    </source>
</evidence>
<dbReference type="SUPFAM" id="SSF52540">
    <property type="entry name" value="P-loop containing nucleoside triphosphate hydrolases"/>
    <property type="match status" value="1"/>
</dbReference>
<keyword evidence="5 11" id="KW-0812">Transmembrane</keyword>
<dbReference type="EMBL" id="CP001992">
    <property type="protein sequence ID" value="ADI67825.1"/>
    <property type="molecule type" value="Genomic_DNA"/>
</dbReference>
<dbReference type="Pfam" id="PF00664">
    <property type="entry name" value="ABC_membrane"/>
    <property type="match status" value="1"/>
</dbReference>
<evidence type="ECO:0000256" key="1">
    <source>
        <dbReference type="ARBA" id="ARBA00004429"/>
    </source>
</evidence>
<keyword evidence="8 11" id="KW-1133">Transmembrane helix</keyword>